<protein>
    <recommendedName>
        <fullName evidence="9 11">ATP-dependent protease ATPase subunit HslU</fullName>
    </recommendedName>
    <alternativeName>
        <fullName evidence="10 11">Unfoldase HslU</fullName>
    </alternativeName>
</protein>
<evidence type="ECO:0000256" key="6">
    <source>
        <dbReference type="ARBA" id="ARBA00023186"/>
    </source>
</evidence>
<evidence type="ECO:0000313" key="15">
    <source>
        <dbReference type="Proteomes" id="UP000002943"/>
    </source>
</evidence>
<dbReference type="Gene3D" id="3.40.50.300">
    <property type="entry name" value="P-loop containing nucleotide triphosphate hydrolases"/>
    <property type="match status" value="2"/>
</dbReference>
<comment type="similarity">
    <text evidence="2 11">Belongs to the ClpX chaperone family. HslU subfamily.</text>
</comment>
<comment type="subunit">
    <text evidence="8 11">A double ring-shaped homohexamer of HslV is capped on each side by a ring-shaped HslU homohexamer. The assembly of the HslU/HslV complex is dependent on binding of ATP.</text>
</comment>
<dbReference type="GO" id="GO:0043335">
    <property type="term" value="P:protein unfolding"/>
    <property type="evidence" value="ECO:0007669"/>
    <property type="project" value="UniProtKB-UniRule"/>
</dbReference>
<dbReference type="Pfam" id="PF00004">
    <property type="entry name" value="AAA"/>
    <property type="match status" value="1"/>
</dbReference>
<dbReference type="RefSeq" id="WP_009600863.1">
    <property type="nucleotide sequence ID" value="NZ_AEIU01000066.1"/>
</dbReference>
<sequence length="444" mass="50081">MSEMTPREIVHELNRHIIGQDKAKRSVAIALRNRWRRMQLEESLRAEVTPKNILMIGPTGVGKTEIARRLAKLANAPFIKVEATKFTEVGYVGKEVETIIRDLTDVAINMTHQQAMEKVKFRAEEQAEERILDALLPPARDAWGQNEQQEEGTSNTRQVFRKKLREGKLDDKDIEVDLAAPQMGVEIMAPPGMEEMTNQLQGMFQNLAGDTKKKRKLKIKDALKALTEEEAAKLVNQEELKEQAIYNVENNGIVFIDEIDKICKRGESSGPDVSREGVQRDLLPLIEGSTVSTKHGMVKTDHILFVTSGAFQVAKPSDLIPELQGRLPIRVELEALSSEDFKRILTEPKASLTEQYIALMQTENVDIEFTEDGIVQIAEAAWTVNETTENIGARRLHTVMERLMDEISFDATDKAGSKLTIDADYVKTRLGEFVEDEDLSRFIL</sequence>
<comment type="subcellular location">
    <subcellularLocation>
        <location evidence="1 11">Cytoplasm</location>
    </subcellularLocation>
</comment>
<dbReference type="Pfam" id="PF07724">
    <property type="entry name" value="AAA_2"/>
    <property type="match status" value="1"/>
</dbReference>
<dbReference type="InterPro" id="IPR003593">
    <property type="entry name" value="AAA+_ATPase"/>
</dbReference>
<keyword evidence="5 11" id="KW-0067">ATP-binding</keyword>
<keyword evidence="14" id="KW-0645">Protease</keyword>
<dbReference type="EMBL" id="AEIU01000066">
    <property type="protein sequence ID" value="EFP97064.1"/>
    <property type="molecule type" value="Genomic_DNA"/>
</dbReference>
<dbReference type="CDD" id="cd19498">
    <property type="entry name" value="RecA-like_HslU"/>
    <property type="match status" value="1"/>
</dbReference>
<dbReference type="SMART" id="SM00382">
    <property type="entry name" value="AAA"/>
    <property type="match status" value="1"/>
</dbReference>
<dbReference type="GO" id="GO:0036402">
    <property type="term" value="F:proteasome-activating activity"/>
    <property type="evidence" value="ECO:0007669"/>
    <property type="project" value="UniProtKB-UniRule"/>
</dbReference>
<keyword evidence="15" id="KW-1185">Reference proteome</keyword>
<feature type="binding site" evidence="11">
    <location>
        <position position="394"/>
    </location>
    <ligand>
        <name>ATP</name>
        <dbReference type="ChEBI" id="CHEBI:30616"/>
    </ligand>
</feature>
<dbReference type="NCBIfam" id="NF003544">
    <property type="entry name" value="PRK05201.1"/>
    <property type="match status" value="1"/>
</dbReference>
<dbReference type="FunFam" id="1.10.8.60:FF:000027">
    <property type="entry name" value="ATP-dependent protease ATPase subunit HslU"/>
    <property type="match status" value="1"/>
</dbReference>
<dbReference type="SMART" id="SM01086">
    <property type="entry name" value="ClpB_D2-small"/>
    <property type="match status" value="1"/>
</dbReference>
<feature type="domain" description="Clp ATPase C-terminal" evidence="13">
    <location>
        <begin position="336"/>
        <end position="430"/>
    </location>
</feature>
<dbReference type="GO" id="GO:0008233">
    <property type="term" value="F:peptidase activity"/>
    <property type="evidence" value="ECO:0007669"/>
    <property type="project" value="UniProtKB-KW"/>
</dbReference>
<dbReference type="InterPro" id="IPR004491">
    <property type="entry name" value="HslU"/>
</dbReference>
<dbReference type="OrthoDB" id="9804062at2"/>
<dbReference type="GO" id="GO:0016887">
    <property type="term" value="F:ATP hydrolysis activity"/>
    <property type="evidence" value="ECO:0007669"/>
    <property type="project" value="InterPro"/>
</dbReference>
<dbReference type="InterPro" id="IPR027417">
    <property type="entry name" value="P-loop_NTPase"/>
</dbReference>
<evidence type="ECO:0000256" key="9">
    <source>
        <dbReference type="ARBA" id="ARBA00070260"/>
    </source>
</evidence>
<dbReference type="FunFam" id="3.40.50.300:FF:000213">
    <property type="entry name" value="ATP-dependent protease ATPase subunit HslU"/>
    <property type="match status" value="1"/>
</dbReference>
<keyword evidence="14" id="KW-0378">Hydrolase</keyword>
<dbReference type="SUPFAM" id="SSF52540">
    <property type="entry name" value="P-loop containing nucleoside triphosphate hydrolases"/>
    <property type="match status" value="1"/>
</dbReference>
<comment type="caution">
    <text evidence="14">The sequence shown here is derived from an EMBL/GenBank/DDBJ whole genome shotgun (WGS) entry which is preliminary data.</text>
</comment>
<evidence type="ECO:0000256" key="1">
    <source>
        <dbReference type="ARBA" id="ARBA00004496"/>
    </source>
</evidence>
<keyword evidence="6 11" id="KW-0143">Chaperone</keyword>
<evidence type="ECO:0000259" key="12">
    <source>
        <dbReference type="SMART" id="SM00382"/>
    </source>
</evidence>
<feature type="domain" description="AAA+ ATPase" evidence="12">
    <location>
        <begin position="49"/>
        <end position="333"/>
    </location>
</feature>
<dbReference type="STRING" id="796620.VIBC2010_03407"/>
<evidence type="ECO:0000256" key="2">
    <source>
        <dbReference type="ARBA" id="ARBA00009771"/>
    </source>
</evidence>
<feature type="binding site" evidence="11">
    <location>
        <position position="18"/>
    </location>
    <ligand>
        <name>ATP</name>
        <dbReference type="ChEBI" id="CHEBI:30616"/>
    </ligand>
</feature>
<dbReference type="PANTHER" id="PTHR48102:SF3">
    <property type="entry name" value="ATP-DEPENDENT PROTEASE ATPASE SUBUNIT HSLU"/>
    <property type="match status" value="1"/>
</dbReference>
<dbReference type="Proteomes" id="UP000002943">
    <property type="component" value="Unassembled WGS sequence"/>
</dbReference>
<dbReference type="GO" id="GO:0005524">
    <property type="term" value="F:ATP binding"/>
    <property type="evidence" value="ECO:0007669"/>
    <property type="project" value="UniProtKB-UniRule"/>
</dbReference>
<dbReference type="GO" id="GO:0009376">
    <property type="term" value="C:HslUV protease complex"/>
    <property type="evidence" value="ECO:0007669"/>
    <property type="project" value="UniProtKB-UniRule"/>
</dbReference>
<evidence type="ECO:0000313" key="14">
    <source>
        <dbReference type="EMBL" id="EFP97064.1"/>
    </source>
</evidence>
<dbReference type="NCBIfam" id="TIGR00390">
    <property type="entry name" value="hslU"/>
    <property type="match status" value="1"/>
</dbReference>
<evidence type="ECO:0000256" key="5">
    <source>
        <dbReference type="ARBA" id="ARBA00022840"/>
    </source>
</evidence>
<keyword evidence="3 11" id="KW-0963">Cytoplasm</keyword>
<dbReference type="InterPro" id="IPR003959">
    <property type="entry name" value="ATPase_AAA_core"/>
</dbReference>
<gene>
    <name evidence="11 14" type="primary">hslU</name>
    <name evidence="14" type="ORF">VIBC2010_03407</name>
</gene>
<feature type="binding site" evidence="11">
    <location>
        <position position="257"/>
    </location>
    <ligand>
        <name>ATP</name>
        <dbReference type="ChEBI" id="CHEBI:30616"/>
    </ligand>
</feature>
<feature type="binding site" evidence="11">
    <location>
        <begin position="60"/>
        <end position="65"/>
    </location>
    <ligand>
        <name>ATP</name>
        <dbReference type="ChEBI" id="CHEBI:30616"/>
    </ligand>
</feature>
<evidence type="ECO:0000256" key="7">
    <source>
        <dbReference type="ARBA" id="ARBA00054052"/>
    </source>
</evidence>
<name>E3BIM7_9VIBR</name>
<evidence type="ECO:0000256" key="8">
    <source>
        <dbReference type="ARBA" id="ARBA00064434"/>
    </source>
</evidence>
<keyword evidence="4 11" id="KW-0547">Nucleotide-binding</keyword>
<dbReference type="HAMAP" id="MF_00249">
    <property type="entry name" value="HslU"/>
    <property type="match status" value="1"/>
</dbReference>
<dbReference type="InterPro" id="IPR019489">
    <property type="entry name" value="Clp_ATPase_C"/>
</dbReference>
<dbReference type="InterPro" id="IPR050052">
    <property type="entry name" value="ATP-dep_Clp_protease_ClpX"/>
</dbReference>
<dbReference type="Gene3D" id="1.10.8.60">
    <property type="match status" value="1"/>
</dbReference>
<accession>E3BIM7</accession>
<comment type="function">
    <text evidence="7 11">ATPase subunit of a proteasome-like degradation complex; this subunit has chaperone activity. The binding of ATP and its subsequent hydrolysis by HslU are essential for unfolding of protein substrates subsequently hydrolyzed by HslV. HslU recognizes the N-terminal part of its protein substrates and unfolds these before they are guided to HslV for hydrolysis.</text>
</comment>
<evidence type="ECO:0000256" key="3">
    <source>
        <dbReference type="ARBA" id="ARBA00022490"/>
    </source>
</evidence>
<feature type="binding site" evidence="11">
    <location>
        <position position="322"/>
    </location>
    <ligand>
        <name>ATP</name>
        <dbReference type="ChEBI" id="CHEBI:30616"/>
    </ligand>
</feature>
<evidence type="ECO:0000256" key="11">
    <source>
        <dbReference type="HAMAP-Rule" id="MF_00249"/>
    </source>
</evidence>
<dbReference type="AlphaFoldDB" id="E3BIM7"/>
<dbReference type="FunFam" id="3.40.50.300:FF:000220">
    <property type="entry name" value="ATP-dependent protease ATPase subunit HslU"/>
    <property type="match status" value="1"/>
</dbReference>
<dbReference type="eggNOG" id="COG1220">
    <property type="taxonomic scope" value="Bacteria"/>
</dbReference>
<evidence type="ECO:0000256" key="10">
    <source>
        <dbReference type="ARBA" id="ARBA00082554"/>
    </source>
</evidence>
<dbReference type="PANTHER" id="PTHR48102">
    <property type="entry name" value="ATP-DEPENDENT CLP PROTEASE ATP-BINDING SUBUNIT CLPX-LIKE, MITOCHONDRIAL-RELATED"/>
    <property type="match status" value="1"/>
</dbReference>
<dbReference type="FunFam" id="1.10.8.10:FF:000028">
    <property type="entry name" value="ATP-dependent protease ATPase subunit HslU"/>
    <property type="match status" value="1"/>
</dbReference>
<organism evidence="14 15">
    <name type="scientific">Vibrio caribbeanicus ATCC BAA-2122</name>
    <dbReference type="NCBI Taxonomy" id="796620"/>
    <lineage>
        <taxon>Bacteria</taxon>
        <taxon>Pseudomonadati</taxon>
        <taxon>Pseudomonadota</taxon>
        <taxon>Gammaproteobacteria</taxon>
        <taxon>Vibrionales</taxon>
        <taxon>Vibrionaceae</taxon>
        <taxon>Vibrio</taxon>
    </lineage>
</organism>
<evidence type="ECO:0000256" key="4">
    <source>
        <dbReference type="ARBA" id="ARBA00022741"/>
    </source>
</evidence>
<reference evidence="14 15" key="1">
    <citation type="journal article" date="2012" name="Int. J. Syst. Evol. Microbiol.">
        <title>Vibrio caribbeanicus sp. nov., isolated from the marine sponge Scleritoderma cyanea.</title>
        <authorList>
            <person name="Hoffmann M."/>
            <person name="Monday S.R."/>
            <person name="Allard M.W."/>
            <person name="Strain E.A."/>
            <person name="Whittaker P."/>
            <person name="Naum M."/>
            <person name="McCarthy P.J."/>
            <person name="Lopez J.V."/>
            <person name="Fischer M."/>
            <person name="Brown E.W."/>
        </authorList>
    </citation>
    <scope>NUCLEOTIDE SEQUENCE [LARGE SCALE GENOMIC DNA]</scope>
    <source>
        <strain evidence="14 15">ATCC BAA-2122</strain>
    </source>
</reference>
<proteinExistence type="inferred from homology"/>
<evidence type="ECO:0000259" key="13">
    <source>
        <dbReference type="SMART" id="SM01086"/>
    </source>
</evidence>